<keyword evidence="2" id="KW-1133">Transmembrane helix</keyword>
<name>A0A0H2TR57_MAGP6</name>
<reference evidence="3" key="1">
    <citation type="submission" date="2010-05" db="EMBL/GenBank/DDBJ databases">
        <title>The Genome Sequence of Magnaporthe poae strain ATCC 64411.</title>
        <authorList>
            <consortium name="The Broad Institute Genome Sequencing Platform"/>
            <consortium name="Broad Institute Genome Sequencing Center for Infectious Disease"/>
            <person name="Ma L.-J."/>
            <person name="Dead R."/>
            <person name="Young S."/>
            <person name="Zeng Q."/>
            <person name="Koehrsen M."/>
            <person name="Alvarado L."/>
            <person name="Berlin A."/>
            <person name="Chapman S.B."/>
            <person name="Chen Z."/>
            <person name="Freedman E."/>
            <person name="Gellesch M."/>
            <person name="Goldberg J."/>
            <person name="Griggs A."/>
            <person name="Gujja S."/>
            <person name="Heilman E.R."/>
            <person name="Heiman D."/>
            <person name="Hepburn T."/>
            <person name="Howarth C."/>
            <person name="Jen D."/>
            <person name="Larson L."/>
            <person name="Mehta T."/>
            <person name="Neiman D."/>
            <person name="Pearson M."/>
            <person name="Roberts A."/>
            <person name="Saif S."/>
            <person name="Shea T."/>
            <person name="Shenoy N."/>
            <person name="Sisk P."/>
            <person name="Stolte C."/>
            <person name="Sykes S."/>
            <person name="Walk T."/>
            <person name="White J."/>
            <person name="Yandava C."/>
            <person name="Haas B."/>
            <person name="Nusbaum C."/>
            <person name="Birren B."/>
        </authorList>
    </citation>
    <scope>NUCLEOTIDE SEQUENCE</scope>
    <source>
        <strain evidence="3">ATCC 64411</strain>
    </source>
</reference>
<evidence type="ECO:0000256" key="1">
    <source>
        <dbReference type="SAM" id="MobiDB-lite"/>
    </source>
</evidence>
<reference evidence="3" key="2">
    <citation type="submission" date="2011-03" db="EMBL/GenBank/DDBJ databases">
        <title>Annotation of Magnaporthe poae ATCC 64411.</title>
        <authorList>
            <person name="Ma L.-J."/>
            <person name="Dead R."/>
            <person name="Young S.K."/>
            <person name="Zeng Q."/>
            <person name="Gargeya S."/>
            <person name="Fitzgerald M."/>
            <person name="Haas B."/>
            <person name="Abouelleil A."/>
            <person name="Alvarado L."/>
            <person name="Arachchi H.M."/>
            <person name="Berlin A."/>
            <person name="Brown A."/>
            <person name="Chapman S.B."/>
            <person name="Chen Z."/>
            <person name="Dunbar C."/>
            <person name="Freedman E."/>
            <person name="Gearin G."/>
            <person name="Gellesch M."/>
            <person name="Goldberg J."/>
            <person name="Griggs A."/>
            <person name="Gujja S."/>
            <person name="Heiman D."/>
            <person name="Howarth C."/>
            <person name="Larson L."/>
            <person name="Lui A."/>
            <person name="MacDonald P.J.P."/>
            <person name="Mehta T."/>
            <person name="Montmayeur A."/>
            <person name="Murphy C."/>
            <person name="Neiman D."/>
            <person name="Pearson M."/>
            <person name="Priest M."/>
            <person name="Roberts A."/>
            <person name="Saif S."/>
            <person name="Shea T."/>
            <person name="Shenoy N."/>
            <person name="Sisk P."/>
            <person name="Stolte C."/>
            <person name="Sykes S."/>
            <person name="Yandava C."/>
            <person name="Wortman J."/>
            <person name="Nusbaum C."/>
            <person name="Birren B."/>
        </authorList>
    </citation>
    <scope>NUCLEOTIDE SEQUENCE</scope>
    <source>
        <strain evidence="3">ATCC 64411</strain>
    </source>
</reference>
<feature type="region of interest" description="Disordered" evidence="1">
    <location>
        <begin position="642"/>
        <end position="661"/>
    </location>
</feature>
<accession>A0A0H2TR57</accession>
<evidence type="ECO:0000256" key="2">
    <source>
        <dbReference type="SAM" id="Phobius"/>
    </source>
</evidence>
<keyword evidence="2" id="KW-0472">Membrane</keyword>
<sequence length="661" mass="71804">MRKVLPAVVSEGLDRFCCFRDNAAEARCAGRLTYPFTICTPVSYYRRSPIGLRVLRGWTPTKAQCETERKGRGPAGVLVSIFGAVISYTLPLINSSLPRTSSTRQPGHVALSGRKRGIWPIYTGVWRNYYSATGSTIILTVPQDVGAMLTAFLALFVSFSFGHLWSIICFVLHQVRSTPERLSGVYHQRQALLRNTTTAAATAWTSIKLAWVWKGHSRGVVGGSAALVSVAVSFVALLAAASLLSSKIQLVDGDVLLSGQECGWINMTDGSSFDKDFAKGSFRVWLYDRAERYSANCYGPEAASGPETGACGGFPANTIPVTSSTVPCPFGKAICAQPDAFQLDSGFIDSNQHLGINSPLEDRIRFRKVATCIPIQTEKYSTQWDLEPPASMWPGVATNKTKLPAGSFYKIFKLGPIGKLPHTWVVSNRTQYVPEDRGSPFIPYQLSAVRSTAAARRGNITSAGWYPIPELTVPDADVTLLILRNDAKYSVPISDPWFRSTSKTDLTGAGRQGDGYFMSDQTCAAVACTEKYQLCNLTACTSLAGLPFGYPNWAVELNARQRAAVDLLGEAEYGAFGPLVTYGSLTPRASDLLYGGYGSIKVFNYNGLPPDQWRTEVSSMFNTTLAAMQLLASAQAAPPDISCPASMARRRRRPASRLSLA</sequence>
<proteinExistence type="predicted"/>
<dbReference type="AlphaFoldDB" id="A0A0H2TR57"/>
<feature type="transmembrane region" description="Helical" evidence="2">
    <location>
        <begin position="149"/>
        <end position="172"/>
    </location>
</feature>
<protein>
    <submittedName>
        <fullName evidence="3">Uncharacterized protein</fullName>
    </submittedName>
</protein>
<gene>
    <name evidence="3" type="ORF">MAPG_05397</name>
</gene>
<dbReference type="OrthoDB" id="3540210at2759"/>
<feature type="transmembrane region" description="Helical" evidence="2">
    <location>
        <begin position="75"/>
        <end position="93"/>
    </location>
</feature>
<organism evidence="3">
    <name type="scientific">Magnaporthiopsis poae (strain ATCC 64411 / 73-15)</name>
    <name type="common">Kentucky bluegrass fungus</name>
    <name type="synonym">Magnaporthe poae</name>
    <dbReference type="NCBI Taxonomy" id="644358"/>
    <lineage>
        <taxon>Eukaryota</taxon>
        <taxon>Fungi</taxon>
        <taxon>Dikarya</taxon>
        <taxon>Ascomycota</taxon>
        <taxon>Pezizomycotina</taxon>
        <taxon>Sordariomycetes</taxon>
        <taxon>Sordariomycetidae</taxon>
        <taxon>Magnaporthales</taxon>
        <taxon>Magnaporthaceae</taxon>
        <taxon>Magnaporthiopsis</taxon>
    </lineage>
</organism>
<dbReference type="VEuPathDB" id="FungiDB:MAPG_05397"/>
<dbReference type="EMBL" id="GL876969">
    <property type="protein sequence ID" value="KLU86383.1"/>
    <property type="molecule type" value="Genomic_DNA"/>
</dbReference>
<feature type="non-terminal residue" evidence="3">
    <location>
        <position position="661"/>
    </location>
</feature>
<feature type="transmembrane region" description="Helical" evidence="2">
    <location>
        <begin position="225"/>
        <end position="244"/>
    </location>
</feature>
<keyword evidence="2" id="KW-0812">Transmembrane</keyword>
<evidence type="ECO:0000313" key="3">
    <source>
        <dbReference type="EMBL" id="KLU86383.1"/>
    </source>
</evidence>